<evidence type="ECO:0000313" key="2">
    <source>
        <dbReference type="EMBL" id="QTA80160.1"/>
    </source>
</evidence>
<dbReference type="Pfam" id="PF00498">
    <property type="entry name" value="FHA"/>
    <property type="match status" value="1"/>
</dbReference>
<dbReference type="AlphaFoldDB" id="A0A975GGB6"/>
<dbReference type="InterPro" id="IPR008984">
    <property type="entry name" value="SMAD_FHA_dom_sf"/>
</dbReference>
<dbReference type="Proteomes" id="UP000663720">
    <property type="component" value="Chromosome"/>
</dbReference>
<gene>
    <name evidence="2" type="ORF">dnl_24520</name>
</gene>
<organism evidence="2 3">
    <name type="scientific">Desulfonema limicola</name>
    <dbReference type="NCBI Taxonomy" id="45656"/>
    <lineage>
        <taxon>Bacteria</taxon>
        <taxon>Pseudomonadati</taxon>
        <taxon>Thermodesulfobacteriota</taxon>
        <taxon>Desulfobacteria</taxon>
        <taxon>Desulfobacterales</taxon>
        <taxon>Desulfococcaceae</taxon>
        <taxon>Desulfonema</taxon>
    </lineage>
</organism>
<reference evidence="2" key="1">
    <citation type="journal article" date="2021" name="Microb. Physiol.">
        <title>Proteogenomic Insights into the Physiology of Marine, Sulfate-Reducing, Filamentous Desulfonema limicola and Desulfonema magnum.</title>
        <authorList>
            <person name="Schnaars V."/>
            <person name="Wohlbrand L."/>
            <person name="Scheve S."/>
            <person name="Hinrichs C."/>
            <person name="Reinhardt R."/>
            <person name="Rabus R."/>
        </authorList>
    </citation>
    <scope>NUCLEOTIDE SEQUENCE</scope>
    <source>
        <strain evidence="2">5ac10</strain>
    </source>
</reference>
<name>A0A975GGB6_9BACT</name>
<dbReference type="RefSeq" id="WP_207691831.1">
    <property type="nucleotide sequence ID" value="NZ_CP061799.1"/>
</dbReference>
<dbReference type="InterPro" id="IPR000253">
    <property type="entry name" value="FHA_dom"/>
</dbReference>
<evidence type="ECO:0000313" key="3">
    <source>
        <dbReference type="Proteomes" id="UP000663720"/>
    </source>
</evidence>
<dbReference type="SUPFAM" id="SSF49879">
    <property type="entry name" value="SMAD/FHA domain"/>
    <property type="match status" value="1"/>
</dbReference>
<protein>
    <submittedName>
        <fullName evidence="2">Forkhead-associated domain-containing protein</fullName>
    </submittedName>
</protein>
<dbReference type="Gene3D" id="2.60.200.20">
    <property type="match status" value="1"/>
</dbReference>
<dbReference type="KEGG" id="dli:dnl_24520"/>
<feature type="domain" description="FHA" evidence="1">
    <location>
        <begin position="74"/>
        <end position="117"/>
    </location>
</feature>
<dbReference type="PROSITE" id="PS50006">
    <property type="entry name" value="FHA_DOMAIN"/>
    <property type="match status" value="1"/>
</dbReference>
<keyword evidence="3" id="KW-1185">Reference proteome</keyword>
<evidence type="ECO:0000259" key="1">
    <source>
        <dbReference type="PROSITE" id="PS50006"/>
    </source>
</evidence>
<accession>A0A975GGB6</accession>
<dbReference type="EMBL" id="CP061799">
    <property type="protein sequence ID" value="QTA80160.1"/>
    <property type="molecule type" value="Genomic_DNA"/>
</dbReference>
<sequence>MIVFCEDCGGRNFVDPEEVKKSGKPVRCTECNDILKISIPVSSSESRTEEPLPSILELRLGDHLIEVSQTRPSATMGRQEHNDFEIIDTRVSRSHARVEYRKGQFFVIDHSTNGTYVMISGKKGVNLKRKELVLEGRGFITLGRKIAPDSPKAVHFVLK</sequence>
<proteinExistence type="predicted"/>
<dbReference type="CDD" id="cd00060">
    <property type="entry name" value="FHA"/>
    <property type="match status" value="1"/>
</dbReference>